<accession>A0ACB9SK73</accession>
<keyword evidence="2" id="KW-1185">Reference proteome</keyword>
<comment type="caution">
    <text evidence="1">The sequence shown here is derived from an EMBL/GenBank/DDBJ whole genome shotgun (WGS) entry which is preliminary data.</text>
</comment>
<proteinExistence type="predicted"/>
<name>A0ACB9SK73_HOLOL</name>
<sequence length="122" mass="13715">MSKSKRLIMVHAGGKAGFVPNALLTFTSGAKSGDYHQDMNHENFMKWVKKQLLPNLPPKNVLVVDNASYHNVQIEKNPTSNTKKCFEFTVNTGESDDEYGTYEKLLSDEQNFSAQTLSDEEV</sequence>
<dbReference type="EMBL" id="CM043023">
    <property type="protein sequence ID" value="KAI4455528.1"/>
    <property type="molecule type" value="Genomic_DNA"/>
</dbReference>
<gene>
    <name evidence="1" type="ORF">MML48_9g00004442</name>
</gene>
<protein>
    <submittedName>
        <fullName evidence="1">Uncharacterized protein</fullName>
    </submittedName>
</protein>
<organism evidence="1 2">
    <name type="scientific">Holotrichia oblita</name>
    <name type="common">Chafer beetle</name>
    <dbReference type="NCBI Taxonomy" id="644536"/>
    <lineage>
        <taxon>Eukaryota</taxon>
        <taxon>Metazoa</taxon>
        <taxon>Ecdysozoa</taxon>
        <taxon>Arthropoda</taxon>
        <taxon>Hexapoda</taxon>
        <taxon>Insecta</taxon>
        <taxon>Pterygota</taxon>
        <taxon>Neoptera</taxon>
        <taxon>Endopterygota</taxon>
        <taxon>Coleoptera</taxon>
        <taxon>Polyphaga</taxon>
        <taxon>Scarabaeiformia</taxon>
        <taxon>Scarabaeidae</taxon>
        <taxon>Melolonthinae</taxon>
        <taxon>Holotrichia</taxon>
    </lineage>
</organism>
<dbReference type="Proteomes" id="UP001056778">
    <property type="component" value="Chromosome 9"/>
</dbReference>
<evidence type="ECO:0000313" key="1">
    <source>
        <dbReference type="EMBL" id="KAI4455528.1"/>
    </source>
</evidence>
<reference evidence="1" key="1">
    <citation type="submission" date="2022-04" db="EMBL/GenBank/DDBJ databases">
        <title>Chromosome-scale genome assembly of Holotrichia oblita Faldermann.</title>
        <authorList>
            <person name="Rongchong L."/>
        </authorList>
    </citation>
    <scope>NUCLEOTIDE SEQUENCE</scope>
    <source>
        <strain evidence="1">81SQS9</strain>
    </source>
</reference>
<evidence type="ECO:0000313" key="2">
    <source>
        <dbReference type="Proteomes" id="UP001056778"/>
    </source>
</evidence>